<sequence length="258" mass="28848">MEDVLEKVNAWVCVSCIPVCCYNPIGLKRMGDKLGKVLKIDHSTQYVCRGRFVKFYVETKGTGGCNQWTLYKDAVELRTRIAIFEPKPASVGHSDSNGFSGVKVAEDFYSEGSQPSSVDRMDESAETSELEQRTKVLEMVMGRILSHLIPDDPLIPLLNRGDHLVEVVGCNFLALSNMVVLTKPRGRGKLNLEPSLSKLNEELLKKNNELEKQLEGMYKSIDELRSLRSCQQVVSLDSAPLSMPSQHSLIKKGSRFLI</sequence>
<comment type="caution">
    <text evidence="2">The sequence shown here is derived from an EMBL/GenBank/DDBJ whole genome shotgun (WGS) entry which is preliminary data.</text>
</comment>
<evidence type="ECO:0000313" key="3">
    <source>
        <dbReference type="Proteomes" id="UP001054252"/>
    </source>
</evidence>
<protein>
    <submittedName>
        <fullName evidence="2">Uncharacterized protein</fullName>
    </submittedName>
</protein>
<evidence type="ECO:0000313" key="2">
    <source>
        <dbReference type="EMBL" id="GKV02706.1"/>
    </source>
</evidence>
<evidence type="ECO:0000256" key="1">
    <source>
        <dbReference type="SAM" id="Coils"/>
    </source>
</evidence>
<feature type="coiled-coil region" evidence="1">
    <location>
        <begin position="193"/>
        <end position="227"/>
    </location>
</feature>
<dbReference type="EMBL" id="BPVZ01000019">
    <property type="protein sequence ID" value="GKV02706.1"/>
    <property type="molecule type" value="Genomic_DNA"/>
</dbReference>
<proteinExistence type="predicted"/>
<keyword evidence="3" id="KW-1185">Reference proteome</keyword>
<name>A0AAV5ILB7_9ROSI</name>
<keyword evidence="1" id="KW-0175">Coiled coil</keyword>
<dbReference type="Proteomes" id="UP001054252">
    <property type="component" value="Unassembled WGS sequence"/>
</dbReference>
<dbReference type="AlphaFoldDB" id="A0AAV5ILB7"/>
<accession>A0AAV5ILB7</accession>
<organism evidence="2 3">
    <name type="scientific">Rubroshorea leprosula</name>
    <dbReference type="NCBI Taxonomy" id="152421"/>
    <lineage>
        <taxon>Eukaryota</taxon>
        <taxon>Viridiplantae</taxon>
        <taxon>Streptophyta</taxon>
        <taxon>Embryophyta</taxon>
        <taxon>Tracheophyta</taxon>
        <taxon>Spermatophyta</taxon>
        <taxon>Magnoliopsida</taxon>
        <taxon>eudicotyledons</taxon>
        <taxon>Gunneridae</taxon>
        <taxon>Pentapetalae</taxon>
        <taxon>rosids</taxon>
        <taxon>malvids</taxon>
        <taxon>Malvales</taxon>
        <taxon>Dipterocarpaceae</taxon>
        <taxon>Rubroshorea</taxon>
    </lineage>
</organism>
<gene>
    <name evidence="2" type="ORF">SLEP1_g15102</name>
</gene>
<reference evidence="2 3" key="1">
    <citation type="journal article" date="2021" name="Commun. Biol.">
        <title>The genome of Shorea leprosula (Dipterocarpaceae) highlights the ecological relevance of drought in aseasonal tropical rainforests.</title>
        <authorList>
            <person name="Ng K.K.S."/>
            <person name="Kobayashi M.J."/>
            <person name="Fawcett J.A."/>
            <person name="Hatakeyama M."/>
            <person name="Paape T."/>
            <person name="Ng C.H."/>
            <person name="Ang C.C."/>
            <person name="Tnah L.H."/>
            <person name="Lee C.T."/>
            <person name="Nishiyama T."/>
            <person name="Sese J."/>
            <person name="O'Brien M.J."/>
            <person name="Copetti D."/>
            <person name="Mohd Noor M.I."/>
            <person name="Ong R.C."/>
            <person name="Putra M."/>
            <person name="Sireger I.Z."/>
            <person name="Indrioko S."/>
            <person name="Kosugi Y."/>
            <person name="Izuno A."/>
            <person name="Isagi Y."/>
            <person name="Lee S.L."/>
            <person name="Shimizu K.K."/>
        </authorList>
    </citation>
    <scope>NUCLEOTIDE SEQUENCE [LARGE SCALE GENOMIC DNA]</scope>
    <source>
        <strain evidence="2">214</strain>
    </source>
</reference>